<dbReference type="Proteomes" id="UP001152803">
    <property type="component" value="Unassembled WGS sequence"/>
</dbReference>
<accession>A0A9Q1D0K9</accession>
<protein>
    <submittedName>
        <fullName evidence="2">Uncharacterized protein</fullName>
    </submittedName>
</protein>
<name>A0A9Q1D0K9_CONCO</name>
<reference evidence="2" key="1">
    <citation type="journal article" date="2023" name="Science">
        <title>Genome structures resolve the early diversification of teleost fishes.</title>
        <authorList>
            <person name="Parey E."/>
            <person name="Louis A."/>
            <person name="Montfort J."/>
            <person name="Bouchez O."/>
            <person name="Roques C."/>
            <person name="Iampietro C."/>
            <person name="Lluch J."/>
            <person name="Castinel A."/>
            <person name="Donnadieu C."/>
            <person name="Desvignes T."/>
            <person name="Floi Bucao C."/>
            <person name="Jouanno E."/>
            <person name="Wen M."/>
            <person name="Mejri S."/>
            <person name="Dirks R."/>
            <person name="Jansen H."/>
            <person name="Henkel C."/>
            <person name="Chen W.J."/>
            <person name="Zahm M."/>
            <person name="Cabau C."/>
            <person name="Klopp C."/>
            <person name="Thompson A.W."/>
            <person name="Robinson-Rechavi M."/>
            <person name="Braasch I."/>
            <person name="Lecointre G."/>
            <person name="Bobe J."/>
            <person name="Postlethwait J.H."/>
            <person name="Berthelot C."/>
            <person name="Roest Crollius H."/>
            <person name="Guiguen Y."/>
        </authorList>
    </citation>
    <scope>NUCLEOTIDE SEQUENCE</scope>
    <source>
        <strain evidence="2">Concon-B</strain>
    </source>
</reference>
<keyword evidence="3" id="KW-1185">Reference proteome</keyword>
<dbReference type="EMBL" id="JAFJMO010000016">
    <property type="protein sequence ID" value="KAJ8254208.1"/>
    <property type="molecule type" value="Genomic_DNA"/>
</dbReference>
<evidence type="ECO:0000256" key="1">
    <source>
        <dbReference type="SAM" id="MobiDB-lite"/>
    </source>
</evidence>
<organism evidence="2 3">
    <name type="scientific">Conger conger</name>
    <name type="common">Conger eel</name>
    <name type="synonym">Muraena conger</name>
    <dbReference type="NCBI Taxonomy" id="82655"/>
    <lineage>
        <taxon>Eukaryota</taxon>
        <taxon>Metazoa</taxon>
        <taxon>Chordata</taxon>
        <taxon>Craniata</taxon>
        <taxon>Vertebrata</taxon>
        <taxon>Euteleostomi</taxon>
        <taxon>Actinopterygii</taxon>
        <taxon>Neopterygii</taxon>
        <taxon>Teleostei</taxon>
        <taxon>Anguilliformes</taxon>
        <taxon>Congridae</taxon>
        <taxon>Conger</taxon>
    </lineage>
</organism>
<feature type="region of interest" description="Disordered" evidence="1">
    <location>
        <begin position="22"/>
        <end position="50"/>
    </location>
</feature>
<evidence type="ECO:0000313" key="2">
    <source>
        <dbReference type="EMBL" id="KAJ8254208.1"/>
    </source>
</evidence>
<proteinExistence type="predicted"/>
<evidence type="ECO:0000313" key="3">
    <source>
        <dbReference type="Proteomes" id="UP001152803"/>
    </source>
</evidence>
<comment type="caution">
    <text evidence="2">The sequence shown here is derived from an EMBL/GenBank/DDBJ whole genome shotgun (WGS) entry which is preliminary data.</text>
</comment>
<dbReference type="AlphaFoldDB" id="A0A9Q1D0K9"/>
<gene>
    <name evidence="2" type="ORF">COCON_G00208200</name>
</gene>
<sequence>MRFARKLYAVLTKSALVIEERYQSSGGADRNPSAIEPNLRRFSPCPSSKRCRETMETRMGPVGMLWRTKDNIRKETAVFV</sequence>